<gene>
    <name evidence="1" type="ORF">CROQUDRAFT_95458</name>
</gene>
<name>A0A9P6T9Y5_9BASI</name>
<accession>A0A9P6T9Y5</accession>
<protein>
    <submittedName>
        <fullName evidence="1">Uncharacterized protein</fullName>
    </submittedName>
</protein>
<comment type="caution">
    <text evidence="1">The sequence shown here is derived from an EMBL/GenBank/DDBJ whole genome shotgun (WGS) entry which is preliminary data.</text>
</comment>
<dbReference type="Proteomes" id="UP000886653">
    <property type="component" value="Unassembled WGS sequence"/>
</dbReference>
<organism evidence="1 2">
    <name type="scientific">Cronartium quercuum f. sp. fusiforme G11</name>
    <dbReference type="NCBI Taxonomy" id="708437"/>
    <lineage>
        <taxon>Eukaryota</taxon>
        <taxon>Fungi</taxon>
        <taxon>Dikarya</taxon>
        <taxon>Basidiomycota</taxon>
        <taxon>Pucciniomycotina</taxon>
        <taxon>Pucciniomycetes</taxon>
        <taxon>Pucciniales</taxon>
        <taxon>Coleosporiaceae</taxon>
        <taxon>Cronartium</taxon>
    </lineage>
</organism>
<evidence type="ECO:0000313" key="1">
    <source>
        <dbReference type="EMBL" id="KAG0144055.1"/>
    </source>
</evidence>
<evidence type="ECO:0000313" key="2">
    <source>
        <dbReference type="Proteomes" id="UP000886653"/>
    </source>
</evidence>
<dbReference type="AlphaFoldDB" id="A0A9P6T9Y5"/>
<proteinExistence type="predicted"/>
<sequence length="168" mass="18818">MVVTALHTAQYVADLISQRAQPHNLSTINLSTTWHVALHCQLTVHYDKLRRSFRPRNLWRTSIQSPEDLRAFRSCWEPHPQSRRSFWTPEAPKGLFLRSVGASPPLEAPRDLSRSSCGCHRPPKAAQTPSMSCVLAPVWSFAIKLVTIQSDATSLIASNLIVCDQGPH</sequence>
<reference evidence="1" key="1">
    <citation type="submission" date="2013-11" db="EMBL/GenBank/DDBJ databases">
        <title>Genome sequence of the fusiform rust pathogen reveals effectors for host alternation and coevolution with pine.</title>
        <authorList>
            <consortium name="DOE Joint Genome Institute"/>
            <person name="Smith K."/>
            <person name="Pendleton A."/>
            <person name="Kubisiak T."/>
            <person name="Anderson C."/>
            <person name="Salamov A."/>
            <person name="Aerts A."/>
            <person name="Riley R."/>
            <person name="Clum A."/>
            <person name="Lindquist E."/>
            <person name="Ence D."/>
            <person name="Campbell M."/>
            <person name="Kronenberg Z."/>
            <person name="Feau N."/>
            <person name="Dhillon B."/>
            <person name="Hamelin R."/>
            <person name="Burleigh J."/>
            <person name="Smith J."/>
            <person name="Yandell M."/>
            <person name="Nelson C."/>
            <person name="Grigoriev I."/>
            <person name="Davis J."/>
        </authorList>
    </citation>
    <scope>NUCLEOTIDE SEQUENCE</scope>
    <source>
        <strain evidence="1">G11</strain>
    </source>
</reference>
<dbReference type="EMBL" id="MU167303">
    <property type="protein sequence ID" value="KAG0144055.1"/>
    <property type="molecule type" value="Genomic_DNA"/>
</dbReference>
<keyword evidence="2" id="KW-1185">Reference proteome</keyword>